<gene>
    <name evidence="1" type="ORF">H9892_03855</name>
</gene>
<dbReference type="EMBL" id="DXHS01000066">
    <property type="protein sequence ID" value="HIW02453.1"/>
    <property type="molecule type" value="Genomic_DNA"/>
</dbReference>
<sequence length="488" mass="48932">MTDDAVLGITMTNGSAEAGAEIALAADLPRRTAEFRAYLPPSECKGEAESVTLSLGGKELLSAEVPPADGGLLGAEASVAMISVTEGCADGGAALSDMLAGLSGGSPGLDCILGDGTRVTLAATVEKSGDGVRISASAPEGTKLFVITTGGDGAAAEAAQERISASETIVCTVPGCITTSEICGAALQGAQARELPVRLADVRTFPPLPPAEKLESHNGVLVAFGYGRVSAVRGLATLTERAAANVTSVYAAADGTLAYVSDGVARMCRGTTDFCAAEGGCVALTGEGNGAVMHVLGGGYVRGYGVSGACVYERESDAFALSALAGSVLELSATEVRTFGPDGELVGSSPHGYEAAEALSRFDGGFVALVSDNGTRRVAVITPRYVRTPSEELIGCDGTLFAVRGENGVRVVDVSGSGSAEVGGADSGTIAFADALYSLDGERITRRAALGKRTLLLSADIEAGKTYTAAGVKETRAASAVVLTAKGG</sequence>
<evidence type="ECO:0000313" key="2">
    <source>
        <dbReference type="Proteomes" id="UP000823990"/>
    </source>
</evidence>
<evidence type="ECO:0000313" key="1">
    <source>
        <dbReference type="EMBL" id="HIW02453.1"/>
    </source>
</evidence>
<name>A0A9D1Q028_9FIRM</name>
<comment type="caution">
    <text evidence="1">The sequence shown here is derived from an EMBL/GenBank/DDBJ whole genome shotgun (WGS) entry which is preliminary data.</text>
</comment>
<protein>
    <submittedName>
        <fullName evidence="1">Uncharacterized protein</fullName>
    </submittedName>
</protein>
<reference evidence="1" key="1">
    <citation type="journal article" date="2021" name="PeerJ">
        <title>Extensive microbial diversity within the chicken gut microbiome revealed by metagenomics and culture.</title>
        <authorList>
            <person name="Gilroy R."/>
            <person name="Ravi A."/>
            <person name="Getino M."/>
            <person name="Pursley I."/>
            <person name="Horton D.L."/>
            <person name="Alikhan N.F."/>
            <person name="Baker D."/>
            <person name="Gharbi K."/>
            <person name="Hall N."/>
            <person name="Watson M."/>
            <person name="Adriaenssens E.M."/>
            <person name="Foster-Nyarko E."/>
            <person name="Jarju S."/>
            <person name="Secka A."/>
            <person name="Antonio M."/>
            <person name="Oren A."/>
            <person name="Chaudhuri R.R."/>
            <person name="La Ragione R."/>
            <person name="Hildebrand F."/>
            <person name="Pallen M.J."/>
        </authorList>
    </citation>
    <scope>NUCLEOTIDE SEQUENCE</scope>
    <source>
        <strain evidence="1">12435</strain>
    </source>
</reference>
<dbReference type="AlphaFoldDB" id="A0A9D1Q028"/>
<dbReference type="Proteomes" id="UP000823990">
    <property type="component" value="Unassembled WGS sequence"/>
</dbReference>
<reference evidence="1" key="2">
    <citation type="submission" date="2021-04" db="EMBL/GenBank/DDBJ databases">
        <authorList>
            <person name="Gilroy R."/>
        </authorList>
    </citation>
    <scope>NUCLEOTIDE SEQUENCE</scope>
    <source>
        <strain evidence="1">12435</strain>
    </source>
</reference>
<accession>A0A9D1Q028</accession>
<organism evidence="1 2">
    <name type="scientific">Candidatus Protoclostridium stercorigallinarum</name>
    <dbReference type="NCBI Taxonomy" id="2838741"/>
    <lineage>
        <taxon>Bacteria</taxon>
        <taxon>Bacillati</taxon>
        <taxon>Bacillota</taxon>
        <taxon>Clostridia</taxon>
        <taxon>Candidatus Protoclostridium</taxon>
    </lineage>
</organism>
<proteinExistence type="predicted"/>